<dbReference type="EMBL" id="CP013342">
    <property type="protein sequence ID" value="AMU94168.1"/>
    <property type="molecule type" value="Genomic_DNA"/>
</dbReference>
<protein>
    <submittedName>
        <fullName evidence="4">Ubiquinone biosynthesis methyltransferase UbiE</fullName>
    </submittedName>
</protein>
<reference evidence="5" key="1">
    <citation type="submission" date="2015-11" db="EMBL/GenBank/DDBJ databases">
        <title>Complete genome sequence of a polyethylene glycol-degrading strain Sphingopyxis terrae strain 203-1 (NBRC 15098).</title>
        <authorList>
            <person name="Yoshiyuki O."/>
            <person name="Shouta N."/>
            <person name="Nagata Y."/>
            <person name="Numata M."/>
            <person name="Tsuchikane K."/>
            <person name="Hosoyama A."/>
            <person name="Yamazoe A."/>
            <person name="Tsuda M."/>
            <person name="Fujita N."/>
            <person name="Kawai F."/>
        </authorList>
    </citation>
    <scope>NUCLEOTIDE SEQUENCE [LARGE SCALE GENOMIC DNA]</scope>
    <source>
        <strain evidence="5">203-1</strain>
    </source>
</reference>
<reference evidence="4 5" key="2">
    <citation type="journal article" date="2016" name="Genome Announc.">
        <title>Complete Genome Sequence of Sphingopyxis terrae Strain 203-1 (NBRC 111660), a Polyethylene Glycol Degrader.</title>
        <authorList>
            <person name="Ohtsubo Y."/>
            <person name="Nonoyama S."/>
            <person name="Nagata Y."/>
            <person name="Numata M."/>
            <person name="Tsuchikane K."/>
            <person name="Hosoyama A."/>
            <person name="Yamazoe A."/>
            <person name="Tsuda M."/>
            <person name="Fujita N."/>
            <person name="Kawai F."/>
        </authorList>
    </citation>
    <scope>NUCLEOTIDE SEQUENCE [LARGE SCALE GENOMIC DNA]</scope>
    <source>
        <strain evidence="4 5">203-1</strain>
    </source>
</reference>
<evidence type="ECO:0000256" key="1">
    <source>
        <dbReference type="SAM" id="MobiDB-lite"/>
    </source>
</evidence>
<dbReference type="STRING" id="1219058.AOA14_06060"/>
<dbReference type="InterPro" id="IPR041698">
    <property type="entry name" value="Methyltransf_25"/>
</dbReference>
<keyword evidence="4" id="KW-0830">Ubiquinone</keyword>
<dbReference type="Proteomes" id="UP000076234">
    <property type="component" value="Chromosome"/>
</dbReference>
<evidence type="ECO:0000256" key="2">
    <source>
        <dbReference type="SAM" id="SignalP"/>
    </source>
</evidence>
<feature type="domain" description="Methyltransferase" evidence="3">
    <location>
        <begin position="85"/>
        <end position="181"/>
    </location>
</feature>
<dbReference type="GO" id="GO:0032259">
    <property type="term" value="P:methylation"/>
    <property type="evidence" value="ECO:0007669"/>
    <property type="project" value="UniProtKB-KW"/>
</dbReference>
<dbReference type="Gene3D" id="3.40.50.150">
    <property type="entry name" value="Vaccinia Virus protein VP39"/>
    <property type="match status" value="1"/>
</dbReference>
<evidence type="ECO:0000259" key="3">
    <source>
        <dbReference type="Pfam" id="PF13649"/>
    </source>
</evidence>
<dbReference type="InterPro" id="IPR029063">
    <property type="entry name" value="SAM-dependent_MTases_sf"/>
</dbReference>
<dbReference type="KEGG" id="ster:AOA14_06060"/>
<sequence>MRRRAARPAALPLFAALAALSLLGGCKAPWSENSDRPETARDFPPADRPVAPITSTKWSTEEARDRVNEADDIMDSADVRPGMTVADIGAGDGYYTVRLAPRVGQSGRVLAQDIQPEVIERLADRVARERLDNVSLKLGAVDDPRLPAASFDRVFMVHMYHEIGEPYAFLWCLRPALRQDGQVIVVDGDRPIAQHGTPFRLLVCEFEAVGFKLLSYDDKAHAGGYLARFVPDGQRPAPTAIKVCKNP</sequence>
<feature type="compositionally biased region" description="Basic and acidic residues" evidence="1">
    <location>
        <begin position="33"/>
        <end position="45"/>
    </location>
</feature>
<dbReference type="Pfam" id="PF13649">
    <property type="entry name" value="Methyltransf_25"/>
    <property type="match status" value="1"/>
</dbReference>
<gene>
    <name evidence="4" type="ORF">AOA14_06060</name>
</gene>
<dbReference type="CDD" id="cd02440">
    <property type="entry name" value="AdoMet_MTases"/>
    <property type="match status" value="1"/>
</dbReference>
<keyword evidence="2" id="KW-0732">Signal</keyword>
<dbReference type="SUPFAM" id="SSF53335">
    <property type="entry name" value="S-adenosyl-L-methionine-dependent methyltransferases"/>
    <property type="match status" value="1"/>
</dbReference>
<feature type="region of interest" description="Disordered" evidence="1">
    <location>
        <begin position="30"/>
        <end position="52"/>
    </location>
</feature>
<dbReference type="PROSITE" id="PS51257">
    <property type="entry name" value="PROKAR_LIPOPROTEIN"/>
    <property type="match status" value="1"/>
</dbReference>
<evidence type="ECO:0000313" key="5">
    <source>
        <dbReference type="Proteomes" id="UP000076234"/>
    </source>
</evidence>
<keyword evidence="4" id="KW-0808">Transferase</keyword>
<proteinExistence type="predicted"/>
<organism evidence="4 5">
    <name type="scientific">Sphingopyxis terrae subsp. terrae NBRC 15098</name>
    <dbReference type="NCBI Taxonomy" id="1219058"/>
    <lineage>
        <taxon>Bacteria</taxon>
        <taxon>Pseudomonadati</taxon>
        <taxon>Pseudomonadota</taxon>
        <taxon>Alphaproteobacteria</taxon>
        <taxon>Sphingomonadales</taxon>
        <taxon>Sphingomonadaceae</taxon>
        <taxon>Sphingopyxis</taxon>
    </lineage>
</organism>
<dbReference type="AlphaFoldDB" id="A0A142VWG8"/>
<evidence type="ECO:0000313" key="4">
    <source>
        <dbReference type="EMBL" id="AMU94168.1"/>
    </source>
</evidence>
<dbReference type="RefSeq" id="WP_062901164.1">
    <property type="nucleotide sequence ID" value="NZ_CP013342.1"/>
</dbReference>
<dbReference type="GO" id="GO:0008168">
    <property type="term" value="F:methyltransferase activity"/>
    <property type="evidence" value="ECO:0007669"/>
    <property type="project" value="UniProtKB-KW"/>
</dbReference>
<feature type="chain" id="PRO_5007502418" evidence="2">
    <location>
        <begin position="25"/>
        <end position="247"/>
    </location>
</feature>
<feature type="signal peptide" evidence="2">
    <location>
        <begin position="1"/>
        <end position="24"/>
    </location>
</feature>
<keyword evidence="4" id="KW-0489">Methyltransferase</keyword>
<accession>A0A142VWG8</accession>
<name>A0A142VWG8_9SPHN</name>